<dbReference type="GO" id="GO:0031177">
    <property type="term" value="F:phosphopantetheine binding"/>
    <property type="evidence" value="ECO:0007669"/>
    <property type="project" value="TreeGrafter"/>
</dbReference>
<dbReference type="Gene3D" id="3.40.50.12780">
    <property type="entry name" value="N-terminal domain of ligase-like"/>
    <property type="match status" value="1"/>
</dbReference>
<dbReference type="InterPro" id="IPR045851">
    <property type="entry name" value="AMP-bd_C_sf"/>
</dbReference>
<dbReference type="EMBL" id="DYUZ01000022">
    <property type="protein sequence ID" value="HJG37304.1"/>
    <property type="molecule type" value="Genomic_DNA"/>
</dbReference>
<dbReference type="InterPro" id="IPR020845">
    <property type="entry name" value="AMP-binding_CS"/>
</dbReference>
<protein>
    <submittedName>
        <fullName evidence="2">Amino acid adenylation domain-containing protein</fullName>
    </submittedName>
</protein>
<sequence>MTTHASGSAPAAHQPERYRATALELLERSARRTPDAIAAVDEKRSCTYGELFEMSQRAGSALIAQQANAQAQEAAAPARRATSGPRAVILFMEKRVDALAAMMGALMAGGFYVPVDPMVPEERAASIYETISAGSPAPIVVTCADTAEQARRVFPRATILRAEELVRHDIDEKALARAAASIMSNDPAYVLFTSGSTGTPKGVAVSHQAILGFIEPFVETMGIRAQDILGNQAPLDFDVSVKDIYGSLAAGATILLLPRRLFSAPAELVETIRTRHVTVMIWAVAALCLVSGLRALEGADLPEVRLVGFSGEVMPLKHLHRWMACAPHATFVNLYGPTEVTCNCLFHILDRERGYEDGIPLGIPFPNRRVTVLDSEQRPVTEPGGVGELYAGGPCNALGYFANPERTSAAFIQNPLTDALPDTVYKTGDLVRLNERGELIFCGRVDNQIKHQGHRIELEEIDAAFERQPGVDRCRCAYDEKLKRIHAFFEGTSDAGELRRAVAHLLPVPMLPASITQVDAMPLTKNGKVDRRALLALKQGINRGGRPARQKGRGVA</sequence>
<dbReference type="InterPro" id="IPR042099">
    <property type="entry name" value="ANL_N_sf"/>
</dbReference>
<dbReference type="GO" id="GO:0005737">
    <property type="term" value="C:cytoplasm"/>
    <property type="evidence" value="ECO:0007669"/>
    <property type="project" value="TreeGrafter"/>
</dbReference>
<organism evidence="2 3">
    <name type="scientific">Enorma phocaeensis</name>
    <dbReference type="NCBI Taxonomy" id="1871019"/>
    <lineage>
        <taxon>Bacteria</taxon>
        <taxon>Bacillati</taxon>
        <taxon>Actinomycetota</taxon>
        <taxon>Coriobacteriia</taxon>
        <taxon>Coriobacteriales</taxon>
        <taxon>Coriobacteriaceae</taxon>
        <taxon>Enorma</taxon>
    </lineage>
</organism>
<evidence type="ECO:0000259" key="1">
    <source>
        <dbReference type="Pfam" id="PF00501"/>
    </source>
</evidence>
<dbReference type="InterPro" id="IPR010071">
    <property type="entry name" value="AA_adenyl_dom"/>
</dbReference>
<dbReference type="SUPFAM" id="SSF56801">
    <property type="entry name" value="Acetyl-CoA synthetase-like"/>
    <property type="match status" value="1"/>
</dbReference>
<name>A0A921IW41_9ACTN</name>
<dbReference type="NCBIfam" id="TIGR01733">
    <property type="entry name" value="AA-adenyl-dom"/>
    <property type="match status" value="1"/>
</dbReference>
<reference evidence="2" key="2">
    <citation type="submission" date="2021-09" db="EMBL/GenBank/DDBJ databases">
        <authorList>
            <person name="Gilroy R."/>
        </authorList>
    </citation>
    <scope>NUCLEOTIDE SEQUENCE</scope>
    <source>
        <strain evidence="2">ChiHjej13B12-9602</strain>
    </source>
</reference>
<dbReference type="RefSeq" id="WP_273190008.1">
    <property type="nucleotide sequence ID" value="NZ_DYUZ01000022.1"/>
</dbReference>
<comment type="caution">
    <text evidence="2">The sequence shown here is derived from an EMBL/GenBank/DDBJ whole genome shotgun (WGS) entry which is preliminary data.</text>
</comment>
<proteinExistence type="predicted"/>
<feature type="domain" description="AMP-dependent synthetase/ligase" evidence="1">
    <location>
        <begin position="26"/>
        <end position="401"/>
    </location>
</feature>
<dbReference type="InterPro" id="IPR000873">
    <property type="entry name" value="AMP-dep_synth/lig_dom"/>
</dbReference>
<dbReference type="Pfam" id="PF00501">
    <property type="entry name" value="AMP-binding"/>
    <property type="match status" value="1"/>
</dbReference>
<dbReference type="CDD" id="cd05930">
    <property type="entry name" value="A_NRPS"/>
    <property type="match status" value="1"/>
</dbReference>
<reference evidence="2" key="1">
    <citation type="journal article" date="2021" name="PeerJ">
        <title>Extensive microbial diversity within the chicken gut microbiome revealed by metagenomics and culture.</title>
        <authorList>
            <person name="Gilroy R."/>
            <person name="Ravi A."/>
            <person name="Getino M."/>
            <person name="Pursley I."/>
            <person name="Horton D.L."/>
            <person name="Alikhan N.F."/>
            <person name="Baker D."/>
            <person name="Gharbi K."/>
            <person name="Hall N."/>
            <person name="Watson M."/>
            <person name="Adriaenssens E.M."/>
            <person name="Foster-Nyarko E."/>
            <person name="Jarju S."/>
            <person name="Secka A."/>
            <person name="Antonio M."/>
            <person name="Oren A."/>
            <person name="Chaudhuri R.R."/>
            <person name="La Ragione R."/>
            <person name="Hildebrand F."/>
            <person name="Pallen M.J."/>
        </authorList>
    </citation>
    <scope>NUCLEOTIDE SEQUENCE</scope>
    <source>
        <strain evidence="2">ChiHjej13B12-9602</strain>
    </source>
</reference>
<dbReference type="PANTHER" id="PTHR45527">
    <property type="entry name" value="NONRIBOSOMAL PEPTIDE SYNTHETASE"/>
    <property type="match status" value="1"/>
</dbReference>
<evidence type="ECO:0000313" key="3">
    <source>
        <dbReference type="Proteomes" id="UP000753256"/>
    </source>
</evidence>
<dbReference type="PANTHER" id="PTHR45527:SF1">
    <property type="entry name" value="FATTY ACID SYNTHASE"/>
    <property type="match status" value="1"/>
</dbReference>
<dbReference type="Gene3D" id="3.30.300.30">
    <property type="match status" value="1"/>
</dbReference>
<dbReference type="GO" id="GO:0043041">
    <property type="term" value="P:amino acid activation for nonribosomal peptide biosynthetic process"/>
    <property type="evidence" value="ECO:0007669"/>
    <property type="project" value="TreeGrafter"/>
</dbReference>
<evidence type="ECO:0000313" key="2">
    <source>
        <dbReference type="EMBL" id="HJG37304.1"/>
    </source>
</evidence>
<dbReference type="AlphaFoldDB" id="A0A921IW41"/>
<dbReference type="GO" id="GO:0044550">
    <property type="term" value="P:secondary metabolite biosynthetic process"/>
    <property type="evidence" value="ECO:0007669"/>
    <property type="project" value="TreeGrafter"/>
</dbReference>
<gene>
    <name evidence="2" type="ORF">K8V70_05525</name>
</gene>
<dbReference type="PROSITE" id="PS00455">
    <property type="entry name" value="AMP_BINDING"/>
    <property type="match status" value="1"/>
</dbReference>
<dbReference type="Proteomes" id="UP000753256">
    <property type="component" value="Unassembled WGS sequence"/>
</dbReference>
<accession>A0A921IW41</accession>